<reference evidence="2" key="2">
    <citation type="submission" date="2022-01" db="EMBL/GenBank/DDBJ databases">
        <title>Collection of gut derived symbiotic bacterial strains cultured from healthy donors.</title>
        <authorList>
            <person name="Lin H."/>
            <person name="Kohout C."/>
            <person name="Waligurski E."/>
            <person name="Pamer E.G."/>
        </authorList>
    </citation>
    <scope>NUCLEOTIDE SEQUENCE</scope>
    <source>
        <strain evidence="2">DFI.1.149</strain>
    </source>
</reference>
<protein>
    <submittedName>
        <fullName evidence="3">ORF6N domain-containing protein</fullName>
    </submittedName>
</protein>
<organism evidence="3 4">
    <name type="scientific">Odoribacter splanchnicus</name>
    <dbReference type="NCBI Taxonomy" id="28118"/>
    <lineage>
        <taxon>Bacteria</taxon>
        <taxon>Pseudomonadati</taxon>
        <taxon>Bacteroidota</taxon>
        <taxon>Bacteroidia</taxon>
        <taxon>Bacteroidales</taxon>
        <taxon>Odoribacteraceae</taxon>
        <taxon>Odoribacter</taxon>
    </lineage>
</organism>
<dbReference type="RefSeq" id="WP_118108119.1">
    <property type="nucleotide sequence ID" value="NZ_JADMSC010000001.1"/>
</dbReference>
<evidence type="ECO:0000313" key="3">
    <source>
        <dbReference type="EMBL" id="RGV25713.1"/>
    </source>
</evidence>
<dbReference type="Pfam" id="PF10543">
    <property type="entry name" value="ORF6N"/>
    <property type="match status" value="1"/>
</dbReference>
<evidence type="ECO:0000313" key="2">
    <source>
        <dbReference type="EMBL" id="MCG4958562.1"/>
    </source>
</evidence>
<feature type="domain" description="KilA-N DNA-binding" evidence="1">
    <location>
        <begin position="9"/>
        <end position="94"/>
    </location>
</feature>
<dbReference type="EMBL" id="QRYW01000021">
    <property type="protein sequence ID" value="RGV25713.1"/>
    <property type="molecule type" value="Genomic_DNA"/>
</dbReference>
<sequence>MVDLQLIQSKIYEIRGQRVMLDFDLAQMYGTETKVLKQAVKRNIKRFPTDFMFELNKEEFEFLRSQFVTSNQRGGTRYMPFAFTEQGVAMLSSILNSEVAIEINISIMRAFIAVRQLIANPPPDKHSLLQKEVKELKQYIEEIFTDQNDINEDTRMQLELINQTLAELQVHQKLSDKPRRPIGFIRPEEN</sequence>
<dbReference type="InterPro" id="IPR018873">
    <property type="entry name" value="KilA-N_DNA-bd_domain"/>
</dbReference>
<reference evidence="3 4" key="1">
    <citation type="submission" date="2018-08" db="EMBL/GenBank/DDBJ databases">
        <title>A genome reference for cultivated species of the human gut microbiota.</title>
        <authorList>
            <person name="Zou Y."/>
            <person name="Xue W."/>
            <person name="Luo G."/>
        </authorList>
    </citation>
    <scope>NUCLEOTIDE SEQUENCE [LARGE SCALE GENOMIC DNA]</scope>
    <source>
        <strain evidence="3 4">AF14-6AC</strain>
    </source>
</reference>
<dbReference type="AlphaFoldDB" id="A0A412WES7"/>
<accession>A0A412WES7</accession>
<comment type="caution">
    <text evidence="3">The sequence shown here is derived from an EMBL/GenBank/DDBJ whole genome shotgun (WGS) entry which is preliminary data.</text>
</comment>
<dbReference type="EMBL" id="JAKNDN010000002">
    <property type="protein sequence ID" value="MCG4958562.1"/>
    <property type="molecule type" value="Genomic_DNA"/>
</dbReference>
<proteinExistence type="predicted"/>
<dbReference type="Proteomes" id="UP001199750">
    <property type="component" value="Unassembled WGS sequence"/>
</dbReference>
<dbReference type="Proteomes" id="UP000283426">
    <property type="component" value="Unassembled WGS sequence"/>
</dbReference>
<evidence type="ECO:0000313" key="4">
    <source>
        <dbReference type="Proteomes" id="UP000283426"/>
    </source>
</evidence>
<evidence type="ECO:0000259" key="1">
    <source>
        <dbReference type="Pfam" id="PF10543"/>
    </source>
</evidence>
<name>A0A412WES7_9BACT</name>
<gene>
    <name evidence="3" type="ORF">DWW24_10635</name>
    <name evidence="2" type="ORF">L0P03_01655</name>
</gene>